<feature type="transmembrane region" description="Helical" evidence="1">
    <location>
        <begin position="120"/>
        <end position="141"/>
    </location>
</feature>
<dbReference type="EMBL" id="HE575317">
    <property type="protein sequence ID" value="CCC90124.1"/>
    <property type="molecule type" value="Genomic_DNA"/>
</dbReference>
<organism evidence="2">
    <name type="scientific">Trypanosoma congolense (strain IL3000)</name>
    <dbReference type="NCBI Taxonomy" id="1068625"/>
    <lineage>
        <taxon>Eukaryota</taxon>
        <taxon>Discoba</taxon>
        <taxon>Euglenozoa</taxon>
        <taxon>Kinetoplastea</taxon>
        <taxon>Metakinetoplastina</taxon>
        <taxon>Trypanosomatida</taxon>
        <taxon>Trypanosomatidae</taxon>
        <taxon>Trypanosoma</taxon>
        <taxon>Nannomonas</taxon>
    </lineage>
</organism>
<protein>
    <submittedName>
        <fullName evidence="2">Uncharacterized protein TCIL3000_4_2140</fullName>
    </submittedName>
</protein>
<gene>
    <name evidence="2" type="ORF">TCIL3000_4_2140</name>
</gene>
<dbReference type="AlphaFoldDB" id="G0UL69"/>
<keyword evidence="1" id="KW-1133">Transmembrane helix</keyword>
<keyword evidence="1" id="KW-0812">Transmembrane</keyword>
<accession>G0UL69</accession>
<dbReference type="VEuPathDB" id="TriTrypDB:TcIL3000_4_2140"/>
<keyword evidence="1" id="KW-0472">Membrane</keyword>
<sequence length="150" mass="16616">MTNTSAISLDPLGSIIYPINLSLSFPITVTFTKCFASCVTCLSILGGQWQRERKPSGGALTEVCKGEINGSINVRKNWWLQEQVGIWKAKEKHHRNSNNCKPSECVGCCDEVHSRKYTGVTVIFVCLICCSLLFSVLVYRLGINAVLMLL</sequence>
<proteinExistence type="predicted"/>
<reference evidence="2" key="1">
    <citation type="journal article" date="2012" name="Proc. Natl. Acad. Sci. U.S.A.">
        <title>Antigenic diversity is generated by distinct evolutionary mechanisms in African trypanosome species.</title>
        <authorList>
            <person name="Jackson A.P."/>
            <person name="Berry A."/>
            <person name="Aslett M."/>
            <person name="Allison H.C."/>
            <person name="Burton P."/>
            <person name="Vavrova-Anderson J."/>
            <person name="Brown R."/>
            <person name="Browne H."/>
            <person name="Corton N."/>
            <person name="Hauser H."/>
            <person name="Gamble J."/>
            <person name="Gilderthorp R."/>
            <person name="Marcello L."/>
            <person name="McQuillan J."/>
            <person name="Otto T.D."/>
            <person name="Quail M.A."/>
            <person name="Sanders M.J."/>
            <person name="van Tonder A."/>
            <person name="Ginger M.L."/>
            <person name="Field M.C."/>
            <person name="Barry J.D."/>
            <person name="Hertz-Fowler C."/>
            <person name="Berriman M."/>
        </authorList>
    </citation>
    <scope>NUCLEOTIDE SEQUENCE</scope>
    <source>
        <strain evidence="2">IL3000</strain>
    </source>
</reference>
<evidence type="ECO:0000256" key="1">
    <source>
        <dbReference type="SAM" id="Phobius"/>
    </source>
</evidence>
<evidence type="ECO:0000313" key="2">
    <source>
        <dbReference type="EMBL" id="CCC90124.1"/>
    </source>
</evidence>
<name>G0UL69_TRYCI</name>